<dbReference type="PANTHER" id="PTHR43877">
    <property type="entry name" value="AMINOALKYLPHOSPHONATE N-ACETYLTRANSFERASE-RELATED-RELATED"/>
    <property type="match status" value="1"/>
</dbReference>
<evidence type="ECO:0000256" key="1">
    <source>
        <dbReference type="ARBA" id="ARBA00022679"/>
    </source>
</evidence>
<accession>A0A542E3B1</accession>
<feature type="domain" description="N-acetyltransferase" evidence="3">
    <location>
        <begin position="15"/>
        <end position="156"/>
    </location>
</feature>
<keyword evidence="1 4" id="KW-0808">Transferase</keyword>
<dbReference type="SUPFAM" id="SSF55729">
    <property type="entry name" value="Acyl-CoA N-acyltransferases (Nat)"/>
    <property type="match status" value="1"/>
</dbReference>
<gene>
    <name evidence="4" type="ORF">FB458_2838</name>
</gene>
<dbReference type="CDD" id="cd04301">
    <property type="entry name" value="NAT_SF"/>
    <property type="match status" value="1"/>
</dbReference>
<name>A0A542E3B1_9MICO</name>
<evidence type="ECO:0000259" key="3">
    <source>
        <dbReference type="PROSITE" id="PS51186"/>
    </source>
</evidence>
<dbReference type="InterPro" id="IPR016181">
    <property type="entry name" value="Acyl_CoA_acyltransferase"/>
</dbReference>
<keyword evidence="5" id="KW-1185">Reference proteome</keyword>
<dbReference type="Proteomes" id="UP000317893">
    <property type="component" value="Unassembled WGS sequence"/>
</dbReference>
<dbReference type="PANTHER" id="PTHR43877:SF5">
    <property type="entry name" value="BLL8307 PROTEIN"/>
    <property type="match status" value="1"/>
</dbReference>
<keyword evidence="2" id="KW-0012">Acyltransferase</keyword>
<evidence type="ECO:0000313" key="5">
    <source>
        <dbReference type="Proteomes" id="UP000317893"/>
    </source>
</evidence>
<dbReference type="Pfam" id="PF00583">
    <property type="entry name" value="Acetyltransf_1"/>
    <property type="match status" value="1"/>
</dbReference>
<dbReference type="InterPro" id="IPR050832">
    <property type="entry name" value="Bact_Acetyltransf"/>
</dbReference>
<proteinExistence type="predicted"/>
<dbReference type="PROSITE" id="PS51186">
    <property type="entry name" value="GNAT"/>
    <property type="match status" value="1"/>
</dbReference>
<sequence>MTTAMTVESGGLDRDDVRALLAEHLLEMHATSPACSVHALDLTGLQDPAVTFWTVREAGALLGCGALKQLSPTHGEVKSMRTSPAARGRGVAALVLATVLDEARRRGYDQVSLETGSQDHFAPARRLYARHGFVGCGPFEGYGEDPNSTFMTLDLRT</sequence>
<evidence type="ECO:0000256" key="2">
    <source>
        <dbReference type="ARBA" id="ARBA00023315"/>
    </source>
</evidence>
<dbReference type="InterPro" id="IPR000182">
    <property type="entry name" value="GNAT_dom"/>
</dbReference>
<dbReference type="Gene3D" id="3.40.630.30">
    <property type="match status" value="1"/>
</dbReference>
<dbReference type="EMBL" id="VFMN01000001">
    <property type="protein sequence ID" value="TQJ09724.1"/>
    <property type="molecule type" value="Genomic_DNA"/>
</dbReference>
<evidence type="ECO:0000313" key="4">
    <source>
        <dbReference type="EMBL" id="TQJ09724.1"/>
    </source>
</evidence>
<dbReference type="GO" id="GO:0016747">
    <property type="term" value="F:acyltransferase activity, transferring groups other than amino-acyl groups"/>
    <property type="evidence" value="ECO:0007669"/>
    <property type="project" value="InterPro"/>
</dbReference>
<protein>
    <submittedName>
        <fullName evidence="4">Putative acetyltransferase</fullName>
    </submittedName>
</protein>
<comment type="caution">
    <text evidence="4">The sequence shown here is derived from an EMBL/GenBank/DDBJ whole genome shotgun (WGS) entry which is preliminary data.</text>
</comment>
<reference evidence="4 5" key="1">
    <citation type="submission" date="2019-06" db="EMBL/GenBank/DDBJ databases">
        <title>Sequencing the genomes of 1000 actinobacteria strains.</title>
        <authorList>
            <person name="Klenk H.-P."/>
        </authorList>
    </citation>
    <scope>NUCLEOTIDE SEQUENCE [LARGE SCALE GENOMIC DNA]</scope>
    <source>
        <strain evidence="4 5">DSM 18607</strain>
    </source>
</reference>
<organism evidence="4 5">
    <name type="scientific">Lapillicoccus jejuensis</name>
    <dbReference type="NCBI Taxonomy" id="402171"/>
    <lineage>
        <taxon>Bacteria</taxon>
        <taxon>Bacillati</taxon>
        <taxon>Actinomycetota</taxon>
        <taxon>Actinomycetes</taxon>
        <taxon>Micrococcales</taxon>
        <taxon>Intrasporangiaceae</taxon>
        <taxon>Lapillicoccus</taxon>
    </lineage>
</organism>
<dbReference type="AlphaFoldDB" id="A0A542E3B1"/>